<sequence length="279" mass="32355">MGIFMLLLSVFVIASFNNSNLASSLILSLYEFIKQLKIHSSQPNDSSSSLDQSKLIFYENLQKMMNIFTNFSSSVDDLVNTDWNNIYELIVEKSPKFQQNSFFSFSKVVGLFFLIVFMVISAVLCKSYIDTLKENLQVQQNLVDRHESTIASLNEQFNKQLDSENVLMQKIISNYNEKIISLTKIIRQINQSREEELKNSSQAQSPNQNDMYLTVHSLKSANKKLLEEKKQLEKKLSSFQQLDDKNDEKNEAKNNNGLNRMIREAKYQSFSRCFSFNDH</sequence>
<keyword evidence="1" id="KW-0175">Coiled coil</keyword>
<evidence type="ECO:0000256" key="3">
    <source>
        <dbReference type="SAM" id="Phobius"/>
    </source>
</evidence>
<proteinExistence type="evidence at transcript level"/>
<reference evidence="5" key="1">
    <citation type="submission" date="2013-02" db="EMBL/GenBank/DDBJ databases">
        <title>Immune-Related transcriptome of Coptotermes formosanus Shiraki workers: the defense mechanism.</title>
        <authorList>
            <person name="Hussain A."/>
            <person name="Li Y.F."/>
            <person name="Wen S.Y."/>
        </authorList>
    </citation>
    <scope>NUCLEOTIDE SEQUENCE</scope>
</reference>
<feature type="region of interest" description="Disordered" evidence="2">
    <location>
        <begin position="238"/>
        <end position="259"/>
    </location>
</feature>
<evidence type="ECO:0000256" key="2">
    <source>
        <dbReference type="SAM" id="MobiDB-lite"/>
    </source>
</evidence>
<evidence type="ECO:0000313" key="5">
    <source>
        <dbReference type="EMBL" id="AGM32208.1"/>
    </source>
</evidence>
<feature type="chain" id="PRO_5004380252" evidence="4">
    <location>
        <begin position="23"/>
        <end position="279"/>
    </location>
</feature>
<evidence type="ECO:0000256" key="1">
    <source>
        <dbReference type="SAM" id="Coils"/>
    </source>
</evidence>
<feature type="signal peptide" evidence="4">
    <location>
        <begin position="1"/>
        <end position="22"/>
    </location>
</feature>
<feature type="coiled-coil region" evidence="1">
    <location>
        <begin position="129"/>
        <end position="156"/>
    </location>
</feature>
<dbReference type="AlphaFoldDB" id="R4V345"/>
<keyword evidence="4" id="KW-0732">Signal</keyword>
<organism evidence="5">
    <name type="scientific">Coptotermes formosanus</name>
    <name type="common">Formosan subterranean termite</name>
    <dbReference type="NCBI Taxonomy" id="36987"/>
    <lineage>
        <taxon>Eukaryota</taxon>
        <taxon>Metazoa</taxon>
        <taxon>Ecdysozoa</taxon>
        <taxon>Arthropoda</taxon>
        <taxon>Hexapoda</taxon>
        <taxon>Insecta</taxon>
        <taxon>Pterygota</taxon>
        <taxon>Neoptera</taxon>
        <taxon>Polyneoptera</taxon>
        <taxon>Dictyoptera</taxon>
        <taxon>Blattodea</taxon>
        <taxon>Blattoidea</taxon>
        <taxon>Termitoidae</taxon>
        <taxon>Rhinotermitidae</taxon>
        <taxon>Coptotermes</taxon>
    </lineage>
</organism>
<feature type="compositionally biased region" description="Basic and acidic residues" evidence="2">
    <location>
        <begin position="238"/>
        <end position="252"/>
    </location>
</feature>
<keyword evidence="3" id="KW-0812">Transmembrane</keyword>
<keyword evidence="3" id="KW-0472">Membrane</keyword>
<feature type="transmembrane region" description="Helical" evidence="3">
    <location>
        <begin position="102"/>
        <end position="125"/>
    </location>
</feature>
<evidence type="ECO:0000256" key="4">
    <source>
        <dbReference type="SAM" id="SignalP"/>
    </source>
</evidence>
<dbReference type="EMBL" id="KC632394">
    <property type="protein sequence ID" value="AGM32208.1"/>
    <property type="molecule type" value="mRNA"/>
</dbReference>
<name>R4V345_COPFO</name>
<accession>R4V345</accession>
<keyword evidence="3" id="KW-1133">Transmembrane helix</keyword>
<protein>
    <submittedName>
        <fullName evidence="5">Uncharacterized protein</fullName>
    </submittedName>
</protein>